<proteinExistence type="predicted"/>
<dbReference type="Proteomes" id="UP000719412">
    <property type="component" value="Unassembled WGS sequence"/>
</dbReference>
<protein>
    <submittedName>
        <fullName evidence="1">Uncharacterized protein</fullName>
    </submittedName>
</protein>
<dbReference type="AlphaFoldDB" id="A0A8J6H968"/>
<reference evidence="1" key="2">
    <citation type="submission" date="2021-08" db="EMBL/GenBank/DDBJ databases">
        <authorList>
            <person name="Eriksson T."/>
        </authorList>
    </citation>
    <scope>NUCLEOTIDE SEQUENCE</scope>
    <source>
        <strain evidence="1">Stoneville</strain>
        <tissue evidence="1">Whole head</tissue>
    </source>
</reference>
<reference evidence="1" key="1">
    <citation type="journal article" date="2020" name="J Insects Food Feed">
        <title>The yellow mealworm (Tenebrio molitor) genome: a resource for the emerging insects as food and feed industry.</title>
        <authorList>
            <person name="Eriksson T."/>
            <person name="Andere A."/>
            <person name="Kelstrup H."/>
            <person name="Emery V."/>
            <person name="Picard C."/>
        </authorList>
    </citation>
    <scope>NUCLEOTIDE SEQUENCE</scope>
    <source>
        <strain evidence="1">Stoneville</strain>
        <tissue evidence="1">Whole head</tissue>
    </source>
</reference>
<sequence>MIVLLGLENKFLVETVRPLFDYSTSNGQEAKLQTASSNSGGSRHQVRLNNCAGDWRLELLHSRAVTVVNDISRVVDRIASDGSTPNLLHIYQRTRGSSGGLPGLIWDYDLGQSACKQHPSRDSEFFPGTGRPTRVARWTGVSCERDVIHSYPWTRPAPCDAWLGRVSDILKISLAFLGDVASSLNPLSVDNKMDLINGTNAINFNFNFEIISDKKAKAESLVLKIVIPASYSTVGIPFAKWNHQEHYPEKAFGGDVLAYPVGVTTRLVVQTTPYNIITLGLVPTALLNEGRKICPNLHIALRSSASSHPSAPADEVRFQARFQQENSRIYSVDSRRLSCVHAPPTKQTCSRSTLCSRH</sequence>
<dbReference type="EMBL" id="JABDTM020027493">
    <property type="protein sequence ID" value="KAH0810424.1"/>
    <property type="molecule type" value="Genomic_DNA"/>
</dbReference>
<name>A0A8J6H968_TENMO</name>
<comment type="caution">
    <text evidence="1">The sequence shown here is derived from an EMBL/GenBank/DDBJ whole genome shotgun (WGS) entry which is preliminary data.</text>
</comment>
<evidence type="ECO:0000313" key="2">
    <source>
        <dbReference type="Proteomes" id="UP000719412"/>
    </source>
</evidence>
<evidence type="ECO:0000313" key="1">
    <source>
        <dbReference type="EMBL" id="KAH0810424.1"/>
    </source>
</evidence>
<accession>A0A8J6H968</accession>
<organism evidence="1 2">
    <name type="scientific">Tenebrio molitor</name>
    <name type="common">Yellow mealworm beetle</name>
    <dbReference type="NCBI Taxonomy" id="7067"/>
    <lineage>
        <taxon>Eukaryota</taxon>
        <taxon>Metazoa</taxon>
        <taxon>Ecdysozoa</taxon>
        <taxon>Arthropoda</taxon>
        <taxon>Hexapoda</taxon>
        <taxon>Insecta</taxon>
        <taxon>Pterygota</taxon>
        <taxon>Neoptera</taxon>
        <taxon>Endopterygota</taxon>
        <taxon>Coleoptera</taxon>
        <taxon>Polyphaga</taxon>
        <taxon>Cucujiformia</taxon>
        <taxon>Tenebrionidae</taxon>
        <taxon>Tenebrio</taxon>
    </lineage>
</organism>
<gene>
    <name evidence="1" type="ORF">GEV33_012367</name>
</gene>
<keyword evidence="2" id="KW-1185">Reference proteome</keyword>